<dbReference type="GO" id="GO:0016301">
    <property type="term" value="F:kinase activity"/>
    <property type="evidence" value="ECO:0007669"/>
    <property type="project" value="UniProtKB-KW"/>
</dbReference>
<dbReference type="EMBL" id="QUMU01000023">
    <property type="protein sequence ID" value="REG19072.1"/>
    <property type="molecule type" value="Genomic_DNA"/>
</dbReference>
<dbReference type="PANTHER" id="PTHR43547:SF2">
    <property type="entry name" value="HYBRID SIGNAL TRANSDUCTION HISTIDINE KINASE C"/>
    <property type="match status" value="1"/>
</dbReference>
<dbReference type="PANTHER" id="PTHR43547">
    <property type="entry name" value="TWO-COMPONENT HISTIDINE KINASE"/>
    <property type="match status" value="1"/>
</dbReference>
<keyword evidence="6" id="KW-1185">Reference proteome</keyword>
<evidence type="ECO:0000313" key="6">
    <source>
        <dbReference type="Proteomes" id="UP000256345"/>
    </source>
</evidence>
<comment type="catalytic activity">
    <reaction evidence="1">
        <text>ATP + protein L-histidine = ADP + protein N-phospho-L-histidine.</text>
        <dbReference type="EC" id="2.7.13.3"/>
    </reaction>
</comment>
<keyword evidence="5" id="KW-0808">Transferase</keyword>
<dbReference type="InterPro" id="IPR036890">
    <property type="entry name" value="HATPase_C_sf"/>
</dbReference>
<dbReference type="RefSeq" id="WP_245682780.1">
    <property type="nucleotide sequence ID" value="NZ_CP011509.1"/>
</dbReference>
<reference evidence="5 6" key="1">
    <citation type="submission" date="2018-08" db="EMBL/GenBank/DDBJ databases">
        <title>Genomic Encyclopedia of Archaeal and Bacterial Type Strains, Phase II (KMG-II): from individual species to whole genera.</title>
        <authorList>
            <person name="Goeker M."/>
        </authorList>
    </citation>
    <scope>NUCLEOTIDE SEQUENCE [LARGE SCALE GENOMIC DNA]</scope>
    <source>
        <strain evidence="5 6">DSM 2261</strain>
    </source>
</reference>
<dbReference type="InterPro" id="IPR003594">
    <property type="entry name" value="HATPase_dom"/>
</dbReference>
<keyword evidence="3" id="KW-0597">Phosphoprotein</keyword>
<dbReference type="PRINTS" id="PR00344">
    <property type="entry name" value="BCTRLSENSOR"/>
</dbReference>
<evidence type="ECO:0000259" key="4">
    <source>
        <dbReference type="PROSITE" id="PS50109"/>
    </source>
</evidence>
<proteinExistence type="predicted"/>
<evidence type="ECO:0000256" key="1">
    <source>
        <dbReference type="ARBA" id="ARBA00000085"/>
    </source>
</evidence>
<evidence type="ECO:0000256" key="2">
    <source>
        <dbReference type="ARBA" id="ARBA00012438"/>
    </source>
</evidence>
<dbReference type="Proteomes" id="UP000256345">
    <property type="component" value="Unassembled WGS sequence"/>
</dbReference>
<feature type="domain" description="Histidine kinase" evidence="4">
    <location>
        <begin position="153"/>
        <end position="362"/>
    </location>
</feature>
<dbReference type="EC" id="2.7.13.3" evidence="2"/>
<dbReference type="PROSITE" id="PS50109">
    <property type="entry name" value="HIS_KIN"/>
    <property type="match status" value="1"/>
</dbReference>
<dbReference type="Gene3D" id="3.30.565.10">
    <property type="entry name" value="Histidine kinase-like ATPase, C-terminal domain"/>
    <property type="match status" value="1"/>
</dbReference>
<gene>
    <name evidence="5" type="ORF">ATI61_12322</name>
</gene>
<evidence type="ECO:0000256" key="3">
    <source>
        <dbReference type="ARBA" id="ARBA00022553"/>
    </source>
</evidence>
<organism evidence="5 6">
    <name type="scientific">Archangium gephyra</name>
    <dbReference type="NCBI Taxonomy" id="48"/>
    <lineage>
        <taxon>Bacteria</taxon>
        <taxon>Pseudomonadati</taxon>
        <taxon>Myxococcota</taxon>
        <taxon>Myxococcia</taxon>
        <taxon>Myxococcales</taxon>
        <taxon>Cystobacterineae</taxon>
        <taxon>Archangiaceae</taxon>
        <taxon>Archangium</taxon>
    </lineage>
</organism>
<comment type="caution">
    <text evidence="5">The sequence shown here is derived from an EMBL/GenBank/DDBJ whole genome shotgun (WGS) entry which is preliminary data.</text>
</comment>
<sequence length="368" mass="39859">MATFFPMLHQFLMTHREQIIALTRTKIAARVAPRAAQEELENGIPLLVDQLIQALQAEAPHSAAIQQEMEQSAALHGQDMLRKGYTVAQLVHDYGAVCQAITLVAADQGTAISAEDYRFLNGFLDDAIAEAVTGYGSQRERVLSQQETGRLGFFAHELRNLISAASLTYQVLRSGRVGITGNTGDALGRSLKALRDLVDRSLAEVRLEAGVGKRERVRVAELIEDVEVTATIDAEERGLQLLVHPSEYGLEVVVDRQLIEAAMANLLQNAFKYSRAGGHVLLRAYTSEGRVLIEVEDECGGLPPGKAEELFRPFEQRSSDRSGLGLGLAISLQSVEANGGELSVHDLPGKGCVFTISLPLAPPSPSVN</sequence>
<dbReference type="SMART" id="SM00387">
    <property type="entry name" value="HATPase_c"/>
    <property type="match status" value="1"/>
</dbReference>
<dbReference type="InterPro" id="IPR005467">
    <property type="entry name" value="His_kinase_dom"/>
</dbReference>
<keyword evidence="5" id="KW-0418">Kinase</keyword>
<name>A0ABX9JKX4_9BACT</name>
<accession>A0ABX9JKX4</accession>
<dbReference type="Pfam" id="PF02518">
    <property type="entry name" value="HATPase_c"/>
    <property type="match status" value="1"/>
</dbReference>
<dbReference type="SUPFAM" id="SSF55874">
    <property type="entry name" value="ATPase domain of HSP90 chaperone/DNA topoisomerase II/histidine kinase"/>
    <property type="match status" value="1"/>
</dbReference>
<dbReference type="InterPro" id="IPR004358">
    <property type="entry name" value="Sig_transdc_His_kin-like_C"/>
</dbReference>
<protein>
    <recommendedName>
        <fullName evidence="2">histidine kinase</fullName>
        <ecNumber evidence="2">2.7.13.3</ecNumber>
    </recommendedName>
</protein>
<evidence type="ECO:0000313" key="5">
    <source>
        <dbReference type="EMBL" id="REG19072.1"/>
    </source>
</evidence>